<dbReference type="EMBL" id="JACAZE010000012">
    <property type="protein sequence ID" value="KAF7302437.1"/>
    <property type="molecule type" value="Genomic_DNA"/>
</dbReference>
<feature type="chain" id="PRO_5034520097" evidence="1">
    <location>
        <begin position="20"/>
        <end position="182"/>
    </location>
</feature>
<feature type="signal peptide" evidence="1">
    <location>
        <begin position="1"/>
        <end position="19"/>
    </location>
</feature>
<comment type="caution">
    <text evidence="2">The sequence shown here is derived from an EMBL/GenBank/DDBJ whole genome shotgun (WGS) entry which is preliminary data.</text>
</comment>
<name>A0A8H6SPB3_MYCCL</name>
<gene>
    <name evidence="2" type="ORF">HMN09_00877700</name>
</gene>
<dbReference type="Proteomes" id="UP000613580">
    <property type="component" value="Unassembled WGS sequence"/>
</dbReference>
<sequence>MRLSLVACTLLAMALKTMATPTETTPGSDVAAAAPVPSPSQNPELVAKMNAMFYEHMQQKAAGNSTSLEKRSVYCAAHNDNAPFLSDAVAASQHIQNLNTQQCCQTYSSYGCTSMYEVTTAVVWICGPVNSCGVCLDAGNGLLDVSDTCSWDDSSFGWLTLGDCDFAQASQSGTYLYVSWPS</sequence>
<keyword evidence="1" id="KW-0732">Signal</keyword>
<organism evidence="2 3">
    <name type="scientific">Mycena chlorophos</name>
    <name type="common">Agaric fungus</name>
    <name type="synonym">Agaricus chlorophos</name>
    <dbReference type="NCBI Taxonomy" id="658473"/>
    <lineage>
        <taxon>Eukaryota</taxon>
        <taxon>Fungi</taxon>
        <taxon>Dikarya</taxon>
        <taxon>Basidiomycota</taxon>
        <taxon>Agaricomycotina</taxon>
        <taxon>Agaricomycetes</taxon>
        <taxon>Agaricomycetidae</taxon>
        <taxon>Agaricales</taxon>
        <taxon>Marasmiineae</taxon>
        <taxon>Mycenaceae</taxon>
        <taxon>Mycena</taxon>
    </lineage>
</organism>
<reference evidence="2" key="1">
    <citation type="submission" date="2020-05" db="EMBL/GenBank/DDBJ databases">
        <title>Mycena genomes resolve the evolution of fungal bioluminescence.</title>
        <authorList>
            <person name="Tsai I.J."/>
        </authorList>
    </citation>
    <scope>NUCLEOTIDE SEQUENCE</scope>
    <source>
        <strain evidence="2">110903Hualien_Pintung</strain>
    </source>
</reference>
<accession>A0A8H6SPB3</accession>
<dbReference type="OrthoDB" id="3039892at2759"/>
<protein>
    <submittedName>
        <fullName evidence="2">Uncharacterized protein</fullName>
    </submittedName>
</protein>
<evidence type="ECO:0000313" key="2">
    <source>
        <dbReference type="EMBL" id="KAF7302437.1"/>
    </source>
</evidence>
<evidence type="ECO:0000313" key="3">
    <source>
        <dbReference type="Proteomes" id="UP000613580"/>
    </source>
</evidence>
<dbReference type="AlphaFoldDB" id="A0A8H6SPB3"/>
<evidence type="ECO:0000256" key="1">
    <source>
        <dbReference type="SAM" id="SignalP"/>
    </source>
</evidence>
<proteinExistence type="predicted"/>
<keyword evidence="3" id="KW-1185">Reference proteome</keyword>